<keyword evidence="2" id="KW-0413">Isomerase</keyword>
<dbReference type="SUPFAM" id="SSF53254">
    <property type="entry name" value="Phosphoglycerate mutase-like"/>
    <property type="match status" value="1"/>
</dbReference>
<name>A0A3M6QG61_9BURK</name>
<proteinExistence type="predicted"/>
<evidence type="ECO:0000256" key="1">
    <source>
        <dbReference type="ARBA" id="ARBA00023152"/>
    </source>
</evidence>
<dbReference type="GO" id="GO:0005737">
    <property type="term" value="C:cytoplasm"/>
    <property type="evidence" value="ECO:0007669"/>
    <property type="project" value="TreeGrafter"/>
</dbReference>
<dbReference type="InterPro" id="IPR050275">
    <property type="entry name" value="PGM_Phosphatase"/>
</dbReference>
<dbReference type="InterPro" id="IPR001345">
    <property type="entry name" value="PG/BPGM_mutase_AS"/>
</dbReference>
<keyword evidence="1" id="KW-0324">Glycolysis</keyword>
<dbReference type="InterPro" id="IPR029033">
    <property type="entry name" value="His_PPase_superfam"/>
</dbReference>
<feature type="active site" description="Proton donor/acceptor" evidence="3">
    <location>
        <position position="99"/>
    </location>
</feature>
<feature type="active site" description="Tele-phosphohistidine intermediate" evidence="3">
    <location>
        <position position="26"/>
    </location>
</feature>
<gene>
    <name evidence="5" type="ORF">EBQ26_01255</name>
</gene>
<dbReference type="Gene3D" id="3.40.50.1240">
    <property type="entry name" value="Phosphoglycerate mutase-like"/>
    <property type="match status" value="1"/>
</dbReference>
<evidence type="ECO:0000256" key="2">
    <source>
        <dbReference type="ARBA" id="ARBA00023235"/>
    </source>
</evidence>
<protein>
    <submittedName>
        <fullName evidence="5">Histidine phosphatase family protein</fullName>
    </submittedName>
</protein>
<feature type="binding site" evidence="4">
    <location>
        <position position="75"/>
    </location>
    <ligand>
        <name>substrate</name>
    </ligand>
</feature>
<dbReference type="PANTHER" id="PTHR48100">
    <property type="entry name" value="BROAD-SPECIFICITY PHOSPHATASE YOR283W-RELATED"/>
    <property type="match status" value="1"/>
</dbReference>
<sequence>MPTQDVSHAHVVPAPHASTRLTLIRHGETAWNQDRRIQGHTDVPLNPQGLAQAQCMAQALADSDIDAIYSSDLARAWQTAQALHQRSHKPLQAHAGLRERHFGRWQGLTLEALRTQAPEQAQAFHARDPHYQPPEGESLLQLQARVLAAIATLAAAHLGGHIAIVSHGGVLDTLYRQATGLPLDAPRTWAIDNTSIHRMLWTPQHLRLLAWGDVGHLQALPTPPRHAASGEQAALVAGQAI</sequence>
<accession>A0A3M6QG61</accession>
<reference evidence="5 6" key="1">
    <citation type="submission" date="2018-10" db="EMBL/GenBank/DDBJ databases">
        <title>Comamonadaceae CDC group NO-1 genome sequencing and assembly.</title>
        <authorList>
            <person name="Bernier A.-M."/>
            <person name="Bernard K."/>
        </authorList>
    </citation>
    <scope>NUCLEOTIDE SEQUENCE [LARGE SCALE GENOMIC DNA]</scope>
    <source>
        <strain evidence="5 6">NML970147</strain>
    </source>
</reference>
<evidence type="ECO:0000313" key="6">
    <source>
        <dbReference type="Proteomes" id="UP000267521"/>
    </source>
</evidence>
<dbReference type="EMBL" id="RDQM01000001">
    <property type="protein sequence ID" value="RMX01429.1"/>
    <property type="molecule type" value="Genomic_DNA"/>
</dbReference>
<dbReference type="Proteomes" id="UP000267521">
    <property type="component" value="Unassembled WGS sequence"/>
</dbReference>
<dbReference type="PANTHER" id="PTHR48100:SF1">
    <property type="entry name" value="HISTIDINE PHOSPHATASE FAMILY PROTEIN-RELATED"/>
    <property type="match status" value="1"/>
</dbReference>
<evidence type="ECO:0000256" key="4">
    <source>
        <dbReference type="PIRSR" id="PIRSR613078-2"/>
    </source>
</evidence>
<dbReference type="InterPro" id="IPR013078">
    <property type="entry name" value="His_Pase_superF_clade-1"/>
</dbReference>
<dbReference type="GO" id="GO:0016791">
    <property type="term" value="F:phosphatase activity"/>
    <property type="evidence" value="ECO:0007669"/>
    <property type="project" value="TreeGrafter"/>
</dbReference>
<comment type="caution">
    <text evidence="5">The sequence shown here is derived from an EMBL/GenBank/DDBJ whole genome shotgun (WGS) entry which is preliminary data.</text>
</comment>
<dbReference type="CDD" id="cd07067">
    <property type="entry name" value="HP_PGM_like"/>
    <property type="match status" value="1"/>
</dbReference>
<dbReference type="Pfam" id="PF00300">
    <property type="entry name" value="His_Phos_1"/>
    <property type="match status" value="1"/>
</dbReference>
<organism evidence="5 6">
    <name type="scientific">Allofranklinella schreckenbergeri</name>
    <dbReference type="NCBI Taxonomy" id="1076744"/>
    <lineage>
        <taxon>Bacteria</taxon>
        <taxon>Pseudomonadati</taxon>
        <taxon>Pseudomonadota</taxon>
        <taxon>Betaproteobacteria</taxon>
        <taxon>Burkholderiales</taxon>
        <taxon>Comamonadaceae</taxon>
        <taxon>Allofranklinella</taxon>
    </lineage>
</organism>
<dbReference type="RefSeq" id="WP_122237200.1">
    <property type="nucleotide sequence ID" value="NZ_RDQM01000001.1"/>
</dbReference>
<dbReference type="SMART" id="SM00855">
    <property type="entry name" value="PGAM"/>
    <property type="match status" value="1"/>
</dbReference>
<dbReference type="AlphaFoldDB" id="A0A3M6QG61"/>
<evidence type="ECO:0000313" key="5">
    <source>
        <dbReference type="EMBL" id="RMX01429.1"/>
    </source>
</evidence>
<dbReference type="PROSITE" id="PS00175">
    <property type="entry name" value="PG_MUTASE"/>
    <property type="match status" value="1"/>
</dbReference>
<evidence type="ECO:0000256" key="3">
    <source>
        <dbReference type="PIRSR" id="PIRSR613078-1"/>
    </source>
</evidence>
<feature type="binding site" evidence="4">
    <location>
        <begin position="25"/>
        <end position="32"/>
    </location>
    <ligand>
        <name>substrate</name>
    </ligand>
</feature>